<dbReference type="EMBL" id="KL584995">
    <property type="protein sequence ID" value="KEQ80892.1"/>
    <property type="molecule type" value="Genomic_DNA"/>
</dbReference>
<dbReference type="Proteomes" id="UP000030706">
    <property type="component" value="Unassembled WGS sequence"/>
</dbReference>
<evidence type="ECO:0000313" key="1">
    <source>
        <dbReference type="EMBL" id="KEQ80892.1"/>
    </source>
</evidence>
<accession>A0A074XFQ2</accession>
<proteinExistence type="predicted"/>
<protein>
    <submittedName>
        <fullName evidence="1">Uncharacterized protein</fullName>
    </submittedName>
</protein>
<reference evidence="1 2" key="1">
    <citation type="journal article" date="2014" name="BMC Genomics">
        <title>Genome sequencing of four Aureobasidium pullulans varieties: biotechnological potential, stress tolerance, and description of new species.</title>
        <authorList>
            <person name="Gostin Ar C."/>
            <person name="Ohm R.A."/>
            <person name="Kogej T."/>
            <person name="Sonjak S."/>
            <person name="Turk M."/>
            <person name="Zajc J."/>
            <person name="Zalar P."/>
            <person name="Grube M."/>
            <person name="Sun H."/>
            <person name="Han J."/>
            <person name="Sharma A."/>
            <person name="Chiniquy J."/>
            <person name="Ngan C.Y."/>
            <person name="Lipzen A."/>
            <person name="Barry K."/>
            <person name="Grigoriev I.V."/>
            <person name="Gunde-Cimerman N."/>
        </authorList>
    </citation>
    <scope>NUCLEOTIDE SEQUENCE [LARGE SCALE GENOMIC DNA]</scope>
    <source>
        <strain evidence="1 2">EXF-150</strain>
    </source>
</reference>
<sequence length="135" mass="15584">MRQYPSLYSSPRFLLALWFNVVVSIHLARSRVWTTQHNPGESSSGYRAELATGQMEKKRCLETRQKSKQKSSPFPFFSMSRVFKVCADDPSTRLYGLALNMSAENGSSHNGFSLRFSSRWHKTLKPRVFFARSRL</sequence>
<name>A0A074XFQ2_AURPU</name>
<evidence type="ECO:0000313" key="2">
    <source>
        <dbReference type="Proteomes" id="UP000030706"/>
    </source>
</evidence>
<gene>
    <name evidence="1" type="ORF">M438DRAFT_104076</name>
</gene>
<dbReference type="GeneID" id="40740965"/>
<dbReference type="HOGENOM" id="CLU_1885377_0_0_1"/>
<keyword evidence="2" id="KW-1185">Reference proteome</keyword>
<organism evidence="1 2">
    <name type="scientific">Aureobasidium pullulans EXF-150</name>
    <dbReference type="NCBI Taxonomy" id="1043002"/>
    <lineage>
        <taxon>Eukaryota</taxon>
        <taxon>Fungi</taxon>
        <taxon>Dikarya</taxon>
        <taxon>Ascomycota</taxon>
        <taxon>Pezizomycotina</taxon>
        <taxon>Dothideomycetes</taxon>
        <taxon>Dothideomycetidae</taxon>
        <taxon>Dothideales</taxon>
        <taxon>Saccotheciaceae</taxon>
        <taxon>Aureobasidium</taxon>
    </lineage>
</organism>
<dbReference type="RefSeq" id="XP_029757079.1">
    <property type="nucleotide sequence ID" value="XM_029898659.1"/>
</dbReference>
<dbReference type="AlphaFoldDB" id="A0A074XFQ2"/>